<dbReference type="Proteomes" id="UP001596023">
    <property type="component" value="Unassembled WGS sequence"/>
</dbReference>
<feature type="domain" description="Alpha-L-rhamnosidase concanavalin-like" evidence="4">
    <location>
        <begin position="365"/>
        <end position="448"/>
    </location>
</feature>
<evidence type="ECO:0000259" key="7">
    <source>
        <dbReference type="Pfam" id="PF17390"/>
    </source>
</evidence>
<proteinExistence type="predicted"/>
<evidence type="ECO:0000256" key="1">
    <source>
        <dbReference type="ARBA" id="ARBA00001445"/>
    </source>
</evidence>
<dbReference type="InterPro" id="IPR016007">
    <property type="entry name" value="Alpha_rhamnosid"/>
</dbReference>
<dbReference type="InterPro" id="IPR013783">
    <property type="entry name" value="Ig-like_fold"/>
</dbReference>
<gene>
    <name evidence="8" type="ORF">ACFO6W_19915</name>
</gene>
<dbReference type="PANTHER" id="PTHR33307:SF11">
    <property type="entry name" value="ALPHA-L-RHAMNOSIDASE"/>
    <property type="match status" value="1"/>
</dbReference>
<keyword evidence="9" id="KW-1185">Reference proteome</keyword>
<name>A0ABV9L1Q8_9BACT</name>
<dbReference type="InterPro" id="IPR035396">
    <property type="entry name" value="Bac_rhamnosid6H"/>
</dbReference>
<evidence type="ECO:0000313" key="8">
    <source>
        <dbReference type="EMBL" id="MFC4675959.1"/>
    </source>
</evidence>
<evidence type="ECO:0000259" key="4">
    <source>
        <dbReference type="Pfam" id="PF05592"/>
    </source>
</evidence>
<dbReference type="Pfam" id="PF08531">
    <property type="entry name" value="Bac_rhamnosid_N"/>
    <property type="match status" value="1"/>
</dbReference>
<dbReference type="Gene3D" id="2.60.40.10">
    <property type="entry name" value="Immunoglobulins"/>
    <property type="match status" value="1"/>
</dbReference>
<dbReference type="PIRSF" id="PIRSF010631">
    <property type="entry name" value="A-rhamnsds"/>
    <property type="match status" value="1"/>
</dbReference>
<evidence type="ECO:0000256" key="3">
    <source>
        <dbReference type="ARBA" id="ARBA00022801"/>
    </source>
</evidence>
<dbReference type="Pfam" id="PF17390">
    <property type="entry name" value="Bac_rhamnosid_C"/>
    <property type="match status" value="1"/>
</dbReference>
<evidence type="ECO:0000313" key="9">
    <source>
        <dbReference type="Proteomes" id="UP001596023"/>
    </source>
</evidence>
<dbReference type="InterPro" id="IPR013737">
    <property type="entry name" value="Bac_rhamnosid_N"/>
</dbReference>
<sequence>MKRLTVNIVALLICLNIFSIGISNLTVEMQQAPLAIDTDSPRFGWLLTSDEKGDCQTAYQITVMNGSNKVWDSGRVKSNQSQLVPYKGKKPESNTRYIWNVKVWDKNGKMTESESSFFETAPAFSSSEIQWIGAISRAKANLPIGRRDLHGPSFKKPEYKEVYDKIDTLALRSISLRKTFNSYKKVERAIVHVSGLGHYNLYLNGKRVSKDIFTPVWSDYDRTVYYNTYQVDSLLLSGENAIGVTLGNGFYNAVGNRYRKLWISFGPPTLFLKMHVYYSDGSEDIILSDETWKYSLSPITFNDIYGGEDYDARVEQKGWNKPGFDDRTWKPVVLQEAPKGTLRAQQVTNVRSMKEYSAVKMTRIDSSYVLDMGQNLSGYPSIKVKGKAGQTVKLTVGELLNEETGLVSQKQSGGPYTYYYTLKGDGEESWHPEFSYYGYQYIQVDGANILSYSNDKPTVTDIKSHFIYNSVEENGYFQSSNEIFNKAHVLIKNAVKSNMQAVFTDCPHREKLGWLEETHLNGPGLLYNWNLTQMFNKVMQDMEDGQQPNGLIPNIVPEYVVFGDGLEVFRDSPEWGGASVIMPWMYYRFYGDKSILSKYYNVMKRYVDYLTSMSANQIVSHGLGDWYDYGEHRAGFSKNSPVEVSATAHYFYVTHLFTEIAKLTGNSSDEKRYGSLANEIRNAFNNRFFNKDTKQYGSGSQFCNAVAIFMDLVEPAHKQAVMDNLKKDIAQRGNRLTTGDVGNRYLFQALALNGENELMYLMNNHYDAPGYGFQIKYGVTTLTEQWDPRKGASWNHFMMGQIDEWFFRSLAGIEPAAPGFQEFTVQPQPVGDLTWVKAGHKTLYGDIKVEWQRKDSKFYLTVLVPVNTRATVVLPDGKTQSVGSGEYKFDCSI</sequence>
<dbReference type="InterPro" id="IPR012341">
    <property type="entry name" value="6hp_glycosidase-like_sf"/>
</dbReference>
<dbReference type="Pfam" id="PF17389">
    <property type="entry name" value="Bac_rhamnosid6H"/>
    <property type="match status" value="1"/>
</dbReference>
<feature type="domain" description="Bacterial alpha-L-rhamnosidase N-terminal" evidence="5">
    <location>
        <begin position="184"/>
        <end position="353"/>
    </location>
</feature>
<accession>A0ABV9L1Q8</accession>
<dbReference type="Gene3D" id="2.60.120.260">
    <property type="entry name" value="Galactose-binding domain-like"/>
    <property type="match status" value="2"/>
</dbReference>
<dbReference type="Pfam" id="PF25788">
    <property type="entry name" value="Ig_Rha78A_N"/>
    <property type="match status" value="1"/>
</dbReference>
<comment type="caution">
    <text evidence="8">The sequence shown here is derived from an EMBL/GenBank/DDBJ whole genome shotgun (WGS) entry which is preliminary data.</text>
</comment>
<dbReference type="RefSeq" id="WP_379999696.1">
    <property type="nucleotide sequence ID" value="NZ_JBHSGN010000121.1"/>
</dbReference>
<dbReference type="Gene3D" id="1.50.10.10">
    <property type="match status" value="1"/>
</dbReference>
<dbReference type="InterPro" id="IPR008928">
    <property type="entry name" value="6-hairpin_glycosidase_sf"/>
</dbReference>
<dbReference type="EMBL" id="JBHSGN010000121">
    <property type="protein sequence ID" value="MFC4675959.1"/>
    <property type="molecule type" value="Genomic_DNA"/>
</dbReference>
<dbReference type="GO" id="GO:0016787">
    <property type="term" value="F:hydrolase activity"/>
    <property type="evidence" value="ECO:0007669"/>
    <property type="project" value="UniProtKB-KW"/>
</dbReference>
<organism evidence="8 9">
    <name type="scientific">Dysgonomonas termitidis</name>
    <dbReference type="NCBI Taxonomy" id="1516126"/>
    <lineage>
        <taxon>Bacteria</taxon>
        <taxon>Pseudomonadati</taxon>
        <taxon>Bacteroidota</taxon>
        <taxon>Bacteroidia</taxon>
        <taxon>Bacteroidales</taxon>
        <taxon>Dysgonomonadaceae</taxon>
        <taxon>Dysgonomonas</taxon>
    </lineage>
</organism>
<evidence type="ECO:0000259" key="6">
    <source>
        <dbReference type="Pfam" id="PF17389"/>
    </source>
</evidence>
<dbReference type="InterPro" id="IPR008902">
    <property type="entry name" value="Rhamnosid_concanavalin"/>
</dbReference>
<dbReference type="Pfam" id="PF05592">
    <property type="entry name" value="Bac_rhamnosid"/>
    <property type="match status" value="1"/>
</dbReference>
<dbReference type="PANTHER" id="PTHR33307">
    <property type="entry name" value="ALPHA-RHAMNOSIDASE (EUROFUNG)"/>
    <property type="match status" value="1"/>
</dbReference>
<dbReference type="EC" id="3.2.1.40" evidence="2"/>
<comment type="catalytic activity">
    <reaction evidence="1">
        <text>Hydrolysis of terminal non-reducing alpha-L-rhamnose residues in alpha-L-rhamnosides.</text>
        <dbReference type="EC" id="3.2.1.40"/>
    </reaction>
</comment>
<feature type="domain" description="Alpha-L-rhamnosidase C-terminal" evidence="7">
    <location>
        <begin position="812"/>
        <end position="885"/>
    </location>
</feature>
<dbReference type="SUPFAM" id="SSF48208">
    <property type="entry name" value="Six-hairpin glycosidases"/>
    <property type="match status" value="1"/>
</dbReference>
<evidence type="ECO:0000256" key="2">
    <source>
        <dbReference type="ARBA" id="ARBA00012652"/>
    </source>
</evidence>
<dbReference type="InterPro" id="IPR035398">
    <property type="entry name" value="Bac_rhamnosid_C"/>
</dbReference>
<keyword evidence="3 8" id="KW-0378">Hydrolase</keyword>
<dbReference type="Gene3D" id="2.60.420.10">
    <property type="entry name" value="Maltose phosphorylase, domain 3"/>
    <property type="match status" value="1"/>
</dbReference>
<reference evidence="9" key="1">
    <citation type="journal article" date="2019" name="Int. J. Syst. Evol. Microbiol.">
        <title>The Global Catalogue of Microorganisms (GCM) 10K type strain sequencing project: providing services to taxonomists for standard genome sequencing and annotation.</title>
        <authorList>
            <consortium name="The Broad Institute Genomics Platform"/>
            <consortium name="The Broad Institute Genome Sequencing Center for Infectious Disease"/>
            <person name="Wu L."/>
            <person name="Ma J."/>
        </authorList>
    </citation>
    <scope>NUCLEOTIDE SEQUENCE [LARGE SCALE GENOMIC DNA]</scope>
    <source>
        <strain evidence="9">CCUG 66188</strain>
    </source>
</reference>
<protein>
    <recommendedName>
        <fullName evidence="2">alpha-L-rhamnosidase</fullName>
        <ecNumber evidence="2">3.2.1.40</ecNumber>
    </recommendedName>
</protein>
<feature type="domain" description="Alpha-L-rhamnosidase six-hairpin glycosidase" evidence="6">
    <location>
        <begin position="473"/>
        <end position="809"/>
    </location>
</feature>
<evidence type="ECO:0000259" key="5">
    <source>
        <dbReference type="Pfam" id="PF08531"/>
    </source>
</evidence>